<protein>
    <recommendedName>
        <fullName evidence="3">PLOD1-3-like GT domain-containing protein</fullName>
    </recommendedName>
</protein>
<reference evidence="4 5" key="1">
    <citation type="journal article" date="2019" name="Sci. Rep.">
        <title>Nanopore sequencing improves the draft genome of the human pathogenic amoeba Naegleria fowleri.</title>
        <authorList>
            <person name="Liechti N."/>
            <person name="Schurch N."/>
            <person name="Bruggmann R."/>
            <person name="Wittwer M."/>
        </authorList>
    </citation>
    <scope>NUCLEOTIDE SEQUENCE [LARGE SCALE GENOMIC DNA]</scope>
    <source>
        <strain evidence="4 5">ATCC 30894</strain>
    </source>
</reference>
<feature type="compositionally biased region" description="Basic and acidic residues" evidence="1">
    <location>
        <begin position="257"/>
        <end position="282"/>
    </location>
</feature>
<dbReference type="AlphaFoldDB" id="A0A6A5C5A2"/>
<keyword evidence="2" id="KW-1133">Transmembrane helix</keyword>
<evidence type="ECO:0000259" key="3">
    <source>
        <dbReference type="Pfam" id="PF25342"/>
    </source>
</evidence>
<dbReference type="VEuPathDB" id="AmoebaDB:NF0044110"/>
<dbReference type="InterPro" id="IPR057589">
    <property type="entry name" value="GT_PLOD"/>
</dbReference>
<evidence type="ECO:0000313" key="5">
    <source>
        <dbReference type="Proteomes" id="UP000444721"/>
    </source>
</evidence>
<dbReference type="GeneID" id="68120938"/>
<dbReference type="VEuPathDB" id="AmoebaDB:NfTy_026890"/>
<feature type="region of interest" description="Disordered" evidence="1">
    <location>
        <begin position="257"/>
        <end position="298"/>
    </location>
</feature>
<sequence length="498" mass="55923">MPISPYNSSTWTHHYPAKPLARKLSCPSAMTPFTKGRNFLSSFSTSTTSSFSTYLNLKSMAVIAMTLLLLMNGAVLFMLMMNGASSERTLTRVHHHDENSKQLPPTMATTNTHSLSAEEKVFSSSSTSSKKTDTKDSNTKHTSPPLTSTDEFQLTPITVLNEEFYPITVATSMKEGSCKLLHSAMRQGIQMNVIGYGFKDFKLQHKVGIIMEQISKIKNPNALLLFVDAYDVLFFQNAETIVGKYLKLFEKKKPVLSKEHASESKRQDMHGPPDSTKSKEASPSDEMMIPSSSNTSPNDSSSFIAYCAERNCHPYGLINSAKERWGDAFCNKFPSAPNGYRFLNSGAFMGRKKDIIALYNHIISLPEDVKHDLYGDQGMTSYVWLTTEELKDTIKLDYWGELFFSLLDARMSNLALERQAPKDESIAKSSNSGIWFRNGVHKNYPSIVHGNGWGKHILKNLNSRLTWKLSDLDKEKAVNYCYVNGEKKHISELCSFPK</sequence>
<evidence type="ECO:0000256" key="2">
    <source>
        <dbReference type="SAM" id="Phobius"/>
    </source>
</evidence>
<dbReference type="Pfam" id="PF25342">
    <property type="entry name" value="GT_PLOD"/>
    <property type="match status" value="2"/>
</dbReference>
<name>A0A6A5C5A2_NAEFO</name>
<dbReference type="EMBL" id="VFQX01000019">
    <property type="protein sequence ID" value="KAF0980509.1"/>
    <property type="molecule type" value="Genomic_DNA"/>
</dbReference>
<feature type="region of interest" description="Disordered" evidence="1">
    <location>
        <begin position="115"/>
        <end position="149"/>
    </location>
</feature>
<organism evidence="4 5">
    <name type="scientific">Naegleria fowleri</name>
    <name type="common">Brain eating amoeba</name>
    <dbReference type="NCBI Taxonomy" id="5763"/>
    <lineage>
        <taxon>Eukaryota</taxon>
        <taxon>Discoba</taxon>
        <taxon>Heterolobosea</taxon>
        <taxon>Tetramitia</taxon>
        <taxon>Eutetramitia</taxon>
        <taxon>Vahlkampfiidae</taxon>
        <taxon>Naegleria</taxon>
    </lineage>
</organism>
<dbReference type="Proteomes" id="UP000444721">
    <property type="component" value="Unassembled WGS sequence"/>
</dbReference>
<feature type="transmembrane region" description="Helical" evidence="2">
    <location>
        <begin position="60"/>
        <end position="80"/>
    </location>
</feature>
<dbReference type="CDD" id="cd22997">
    <property type="entry name" value="GT_LH"/>
    <property type="match status" value="1"/>
</dbReference>
<accession>A0A6A5C5A2</accession>
<evidence type="ECO:0000313" key="4">
    <source>
        <dbReference type="EMBL" id="KAF0980509.1"/>
    </source>
</evidence>
<feature type="compositionally biased region" description="Basic and acidic residues" evidence="1">
    <location>
        <begin position="130"/>
        <end position="139"/>
    </location>
</feature>
<feature type="region of interest" description="Disordered" evidence="1">
    <location>
        <begin position="90"/>
        <end position="109"/>
    </location>
</feature>
<keyword evidence="5" id="KW-1185">Reference proteome</keyword>
<feature type="domain" description="PLOD1-3-like GT" evidence="3">
    <location>
        <begin position="163"/>
        <end position="260"/>
    </location>
</feature>
<dbReference type="VEuPathDB" id="AmoebaDB:FDP41_013723"/>
<comment type="caution">
    <text evidence="4">The sequence shown here is derived from an EMBL/GenBank/DDBJ whole genome shotgun (WGS) entry which is preliminary data.</text>
</comment>
<feature type="domain" description="PLOD1-3-like GT" evidence="3">
    <location>
        <begin position="328"/>
        <end position="462"/>
    </location>
</feature>
<keyword evidence="2" id="KW-0472">Membrane</keyword>
<proteinExistence type="predicted"/>
<dbReference type="OrthoDB" id="69177at2759"/>
<dbReference type="RefSeq" id="XP_044565222.1">
    <property type="nucleotide sequence ID" value="XM_044704385.1"/>
</dbReference>
<keyword evidence="2" id="KW-0812">Transmembrane</keyword>
<gene>
    <name evidence="4" type="ORF">FDP41_013723</name>
</gene>
<evidence type="ECO:0000256" key="1">
    <source>
        <dbReference type="SAM" id="MobiDB-lite"/>
    </source>
</evidence>